<name>A0A644ZB18_9ZZZZ</name>
<gene>
    <name evidence="1" type="ORF">SDC9_84496</name>
</gene>
<dbReference type="EMBL" id="VSSQ01008098">
    <property type="protein sequence ID" value="MPM37877.1"/>
    <property type="molecule type" value="Genomic_DNA"/>
</dbReference>
<protein>
    <submittedName>
        <fullName evidence="1">Uncharacterized protein</fullName>
    </submittedName>
</protein>
<evidence type="ECO:0000313" key="1">
    <source>
        <dbReference type="EMBL" id="MPM37877.1"/>
    </source>
</evidence>
<reference evidence="1" key="1">
    <citation type="submission" date="2019-08" db="EMBL/GenBank/DDBJ databases">
        <authorList>
            <person name="Kucharzyk K."/>
            <person name="Murdoch R.W."/>
            <person name="Higgins S."/>
            <person name="Loffler F."/>
        </authorList>
    </citation>
    <scope>NUCLEOTIDE SEQUENCE</scope>
</reference>
<dbReference type="AlphaFoldDB" id="A0A644ZB18"/>
<proteinExistence type="predicted"/>
<comment type="caution">
    <text evidence="1">The sequence shown here is derived from an EMBL/GenBank/DDBJ whole genome shotgun (WGS) entry which is preliminary data.</text>
</comment>
<accession>A0A644ZB18</accession>
<sequence>MKKWEYCSLGPITESLEDDLVTKLLPNTIYLNFCKENKFETTPYKIPDRITRMQFLSKIIAWLGNNGWELVCISPERYFYFKKEIE</sequence>
<organism evidence="1">
    <name type="scientific">bioreactor metagenome</name>
    <dbReference type="NCBI Taxonomy" id="1076179"/>
    <lineage>
        <taxon>unclassified sequences</taxon>
        <taxon>metagenomes</taxon>
        <taxon>ecological metagenomes</taxon>
    </lineage>
</organism>